<gene>
    <name evidence="3" type="ORF">GCM10010346_64950</name>
</gene>
<feature type="transmembrane region" description="Helical" evidence="2">
    <location>
        <begin position="671"/>
        <end position="690"/>
    </location>
</feature>
<evidence type="ECO:0000256" key="2">
    <source>
        <dbReference type="SAM" id="Phobius"/>
    </source>
</evidence>
<evidence type="ECO:0000313" key="3">
    <source>
        <dbReference type="EMBL" id="GHB32708.1"/>
    </source>
</evidence>
<evidence type="ECO:0008006" key="5">
    <source>
        <dbReference type="Google" id="ProtNLM"/>
    </source>
</evidence>
<evidence type="ECO:0000313" key="4">
    <source>
        <dbReference type="Proteomes" id="UP000599437"/>
    </source>
</evidence>
<reference evidence="4" key="1">
    <citation type="journal article" date="2019" name="Int. J. Syst. Evol. Microbiol.">
        <title>The Global Catalogue of Microorganisms (GCM) 10K type strain sequencing project: providing services to taxonomists for standard genome sequencing and annotation.</title>
        <authorList>
            <consortium name="The Broad Institute Genomics Platform"/>
            <consortium name="The Broad Institute Genome Sequencing Center for Infectious Disease"/>
            <person name="Wu L."/>
            <person name="Ma J."/>
        </authorList>
    </citation>
    <scope>NUCLEOTIDE SEQUENCE [LARGE SCALE GENOMIC DNA]</scope>
    <source>
        <strain evidence="4">JCM 4737</strain>
    </source>
</reference>
<dbReference type="Proteomes" id="UP000599437">
    <property type="component" value="Unassembled WGS sequence"/>
</dbReference>
<feature type="transmembrane region" description="Helical" evidence="2">
    <location>
        <begin position="204"/>
        <end position="221"/>
    </location>
</feature>
<feature type="transmembrane region" description="Helical" evidence="2">
    <location>
        <begin position="137"/>
        <end position="158"/>
    </location>
</feature>
<name>A0ABQ3EDA1_9ACTN</name>
<evidence type="ECO:0000256" key="1">
    <source>
        <dbReference type="SAM" id="MobiDB-lite"/>
    </source>
</evidence>
<dbReference type="Gene3D" id="3.40.50.1820">
    <property type="entry name" value="alpha/beta hydrolase"/>
    <property type="match status" value="1"/>
</dbReference>
<feature type="region of interest" description="Disordered" evidence="1">
    <location>
        <begin position="1"/>
        <end position="34"/>
    </location>
</feature>
<keyword evidence="2" id="KW-0472">Membrane</keyword>
<feature type="transmembrane region" description="Helical" evidence="2">
    <location>
        <begin position="639"/>
        <end position="659"/>
    </location>
</feature>
<keyword evidence="4" id="KW-1185">Reference proteome</keyword>
<feature type="transmembrane region" description="Helical" evidence="2">
    <location>
        <begin position="331"/>
        <end position="350"/>
    </location>
</feature>
<accession>A0ABQ3EDA1</accession>
<feature type="transmembrane region" description="Helical" evidence="2">
    <location>
        <begin position="417"/>
        <end position="438"/>
    </location>
</feature>
<protein>
    <recommendedName>
        <fullName evidence="5">Integral membrane protein</fullName>
    </recommendedName>
</protein>
<feature type="transmembrane region" description="Helical" evidence="2">
    <location>
        <begin position="697"/>
        <end position="716"/>
    </location>
</feature>
<feature type="transmembrane region" description="Helical" evidence="2">
    <location>
        <begin position="227"/>
        <end position="246"/>
    </location>
</feature>
<dbReference type="InterPro" id="IPR029058">
    <property type="entry name" value="AB_hydrolase_fold"/>
</dbReference>
<dbReference type="EMBL" id="BMVO01000046">
    <property type="protein sequence ID" value="GHB32708.1"/>
    <property type="molecule type" value="Genomic_DNA"/>
</dbReference>
<feature type="transmembrane region" description="Helical" evidence="2">
    <location>
        <begin position="582"/>
        <end position="599"/>
    </location>
</feature>
<sequence length="783" mass="85497">MKQSQRRRGRDRAGKAGHKAVRAKGTPELRRRSRNVGEARVGYLVIHGVGNQHRRIGSGRSVLHHMGRSIVDPIAKAHGASSVTWTETPECREGSTEWPFGTPAHATVGITVPDQQAGTVLIAEAVWADRFRRPPWYLRWLLTLGYVLLSLPAVLLLVGPDRRDRSFWAPTETSFKHTFLSSLRDGLRPGTFLTSPDFRHMARMGWRFLTLLVLLAASMALLMEHPWWTVGGAAVVIVLLCTRLNVADHVIMAAARNQERERLLDFLEERLRWMREHCDKIVIIAHSQGGFLAQQLMARHGGRNQSKVIRLVGVGSGLKPIWFLQQIRRPLAWAVAWMLPIASLCLVWGASPLIEPSNSEIAAGMLMQLEATTPSLALPLAVQSPEFVTAMLHGVAESMDRIQSSLLLAGDMTWERWAAVVVSATLTIVCGLIVKFHIHREAKTPFVLPPSNGSKQLEWEEYSSQHDAVGRMLLPALPQNVEQEATPVLGHPLGDHTKYFESDGLLPRHLAAGLLADVDPSSRRSLGARRWAETVARYERALRKQHDRRRCFQGVLMLWVASSVLIPRMARGATIVEAVIGSWQPLAVATVVLSSIFTWRGRRSHRELVAMLDTELRGEPQPTPPVSIVPPEHRTSATLALAIGAVFAFFGALGLSLLSSLQPAWNVRSPGAAMLAAIILATLAAATGSGYRVRRRWVAGAGLLTCLPALTSSGPLGSGAPAWATAPGGPLATVVLVAVAIALIGLTRARVVPLPEVVSSPSPMVPDQRGVASNIAALEAERR</sequence>
<dbReference type="SUPFAM" id="SSF53474">
    <property type="entry name" value="alpha/beta-Hydrolases"/>
    <property type="match status" value="1"/>
</dbReference>
<feature type="transmembrane region" description="Helical" evidence="2">
    <location>
        <begin position="551"/>
        <end position="570"/>
    </location>
</feature>
<feature type="transmembrane region" description="Helical" evidence="2">
    <location>
        <begin position="728"/>
        <end position="746"/>
    </location>
</feature>
<keyword evidence="2" id="KW-0812">Transmembrane</keyword>
<keyword evidence="2" id="KW-1133">Transmembrane helix</keyword>
<feature type="compositionally biased region" description="Basic residues" evidence="1">
    <location>
        <begin position="1"/>
        <end position="22"/>
    </location>
</feature>
<organism evidence="3 4">
    <name type="scientific">Streptomyces chryseus</name>
    <dbReference type="NCBI Taxonomy" id="68186"/>
    <lineage>
        <taxon>Bacteria</taxon>
        <taxon>Bacillati</taxon>
        <taxon>Actinomycetota</taxon>
        <taxon>Actinomycetes</taxon>
        <taxon>Kitasatosporales</taxon>
        <taxon>Streptomycetaceae</taxon>
        <taxon>Streptomyces</taxon>
    </lineage>
</organism>
<comment type="caution">
    <text evidence="3">The sequence shown here is derived from an EMBL/GenBank/DDBJ whole genome shotgun (WGS) entry which is preliminary data.</text>
</comment>
<proteinExistence type="predicted"/>